<evidence type="ECO:0000256" key="1">
    <source>
        <dbReference type="ARBA" id="ARBA00023015"/>
    </source>
</evidence>
<dbReference type="AlphaFoldDB" id="A0A1R0XEH5"/>
<proteinExistence type="predicted"/>
<evidence type="ECO:0000256" key="2">
    <source>
        <dbReference type="ARBA" id="ARBA00023125"/>
    </source>
</evidence>
<name>A0A1R0XEH5_9BACL</name>
<feature type="domain" description="OmpR/PhoB-type" evidence="5">
    <location>
        <begin position="3"/>
        <end position="105"/>
    </location>
</feature>
<dbReference type="SUPFAM" id="SSF46894">
    <property type="entry name" value="C-terminal effector domain of the bipartite response regulators"/>
    <property type="match status" value="1"/>
</dbReference>
<dbReference type="SMART" id="SM00862">
    <property type="entry name" value="Trans_reg_C"/>
    <property type="match status" value="1"/>
</dbReference>
<dbReference type="Gene3D" id="1.10.10.10">
    <property type="entry name" value="Winged helix-like DNA-binding domain superfamily/Winged helix DNA-binding domain"/>
    <property type="match status" value="1"/>
</dbReference>
<dbReference type="InterPro" id="IPR036388">
    <property type="entry name" value="WH-like_DNA-bd_sf"/>
</dbReference>
<keyword evidence="2 4" id="KW-0238">DNA-binding</keyword>
<evidence type="ECO:0000259" key="5">
    <source>
        <dbReference type="PROSITE" id="PS51755"/>
    </source>
</evidence>
<dbReference type="GO" id="GO:0006355">
    <property type="term" value="P:regulation of DNA-templated transcription"/>
    <property type="evidence" value="ECO:0007669"/>
    <property type="project" value="InterPro"/>
</dbReference>
<keyword evidence="3" id="KW-0804">Transcription</keyword>
<dbReference type="GO" id="GO:0003677">
    <property type="term" value="F:DNA binding"/>
    <property type="evidence" value="ECO:0007669"/>
    <property type="project" value="UniProtKB-UniRule"/>
</dbReference>
<feature type="DNA-binding region" description="OmpR/PhoB-type" evidence="4">
    <location>
        <begin position="3"/>
        <end position="105"/>
    </location>
</feature>
<dbReference type="EMBL" id="MKQP01000011">
    <property type="protein sequence ID" value="OMD33446.1"/>
    <property type="molecule type" value="Genomic_DNA"/>
</dbReference>
<evidence type="ECO:0000256" key="3">
    <source>
        <dbReference type="ARBA" id="ARBA00023163"/>
    </source>
</evidence>
<accession>A0A1R0XEH5</accession>
<reference evidence="6 7" key="1">
    <citation type="submission" date="2016-10" db="EMBL/GenBank/DDBJ databases">
        <title>Paenibacillus species isolates.</title>
        <authorList>
            <person name="Beno S.M."/>
        </authorList>
    </citation>
    <scope>NUCLEOTIDE SEQUENCE [LARGE SCALE GENOMIC DNA]</scope>
    <source>
        <strain evidence="6 7">FSL H7-0604</strain>
    </source>
</reference>
<protein>
    <recommendedName>
        <fullName evidence="5">OmpR/PhoB-type domain-containing protein</fullName>
    </recommendedName>
</protein>
<dbReference type="Proteomes" id="UP000187465">
    <property type="component" value="Unassembled WGS sequence"/>
</dbReference>
<evidence type="ECO:0000313" key="7">
    <source>
        <dbReference type="Proteomes" id="UP000187465"/>
    </source>
</evidence>
<gene>
    <name evidence="6" type="ORF">BJP51_11655</name>
</gene>
<dbReference type="PROSITE" id="PS51755">
    <property type="entry name" value="OMPR_PHOB"/>
    <property type="match status" value="1"/>
</dbReference>
<dbReference type="Pfam" id="PF00486">
    <property type="entry name" value="Trans_reg_C"/>
    <property type="match status" value="1"/>
</dbReference>
<sequence>MLKNLFRINENVLIDFDDSSLLKDGLKMALSRLELRLLILLTNSIGETLDKKKIIKYVWTSEEYSKNQDTELYVLVHRLRKKIEDNCNEPRFLIKVCGQGYLLKADNLNAYVSNNSNRF</sequence>
<keyword evidence="1" id="KW-0805">Transcription regulation</keyword>
<dbReference type="InterPro" id="IPR001867">
    <property type="entry name" value="OmpR/PhoB-type_DNA-bd"/>
</dbReference>
<dbReference type="RefSeq" id="WP_051491389.1">
    <property type="nucleotide sequence ID" value="NZ_MKQN01000013.1"/>
</dbReference>
<comment type="caution">
    <text evidence="6">The sequence shown here is derived from an EMBL/GenBank/DDBJ whole genome shotgun (WGS) entry which is preliminary data.</text>
</comment>
<evidence type="ECO:0000256" key="4">
    <source>
        <dbReference type="PROSITE-ProRule" id="PRU01091"/>
    </source>
</evidence>
<dbReference type="GO" id="GO:0000160">
    <property type="term" value="P:phosphorelay signal transduction system"/>
    <property type="evidence" value="ECO:0007669"/>
    <property type="project" value="InterPro"/>
</dbReference>
<evidence type="ECO:0000313" key="6">
    <source>
        <dbReference type="EMBL" id="OMD33446.1"/>
    </source>
</evidence>
<organism evidence="6 7">
    <name type="scientific">Paenibacillus odorifer</name>
    <dbReference type="NCBI Taxonomy" id="189426"/>
    <lineage>
        <taxon>Bacteria</taxon>
        <taxon>Bacillati</taxon>
        <taxon>Bacillota</taxon>
        <taxon>Bacilli</taxon>
        <taxon>Bacillales</taxon>
        <taxon>Paenibacillaceae</taxon>
        <taxon>Paenibacillus</taxon>
    </lineage>
</organism>
<dbReference type="InterPro" id="IPR016032">
    <property type="entry name" value="Sig_transdc_resp-reg_C-effctor"/>
</dbReference>